<evidence type="ECO:0000259" key="1">
    <source>
        <dbReference type="Pfam" id="PF17339"/>
    </source>
</evidence>
<dbReference type="Proteomes" id="UP000277928">
    <property type="component" value="Unassembled WGS sequence"/>
</dbReference>
<accession>A0A3P6SQV6</accession>
<proteinExistence type="predicted"/>
<gene>
    <name evidence="2" type="ORF">NLS_LOCUS943</name>
</gene>
<dbReference type="InterPro" id="IPR040443">
    <property type="entry name" value="PH_15"/>
</dbReference>
<dbReference type="STRING" id="42156.A0A3P6SQV6"/>
<keyword evidence="3" id="KW-1185">Reference proteome</keyword>
<evidence type="ECO:0000313" key="2">
    <source>
        <dbReference type="EMBL" id="VDK69975.1"/>
    </source>
</evidence>
<sequence length="352" mass="40213">MNLFKHSDNYIVLPDQEALSSLPSALYGHIEKRSLTPFGWRWRKRAVILNPSGHLIIYKYFLKDIGAGRPFVGRVIHLDAAQHIQARMNKDTELRIKGAKARLWAAKVFLYEASLNGCKQPSIEWPVERPLKVLDSKTSTSSIFDLVRAAKVNRVEEFSKATIASLSSESFPDYTLTDSDISDQKTQLSAKILDMEQIRKVEAFTACRRDSESSSIESISVENATTFCGKFTHKKFETNGRLKRSKSAPEFTIEAKFFIAKEANKYVSLGHLNAVLISRQDRLRKHFRNMVESRFYDNLIHPYNALLIKAEIRAQCQQRLGALSPLPIDINCKLQKELKNGDKDDKETVYHF</sequence>
<feature type="domain" description="PH-15" evidence="1">
    <location>
        <begin position="13"/>
        <end position="97"/>
    </location>
</feature>
<name>A0A3P6SQV6_LITSI</name>
<organism evidence="2 3">
    <name type="scientific">Litomosoides sigmodontis</name>
    <name type="common">Filarial nematode worm</name>
    <dbReference type="NCBI Taxonomy" id="42156"/>
    <lineage>
        <taxon>Eukaryota</taxon>
        <taxon>Metazoa</taxon>
        <taxon>Ecdysozoa</taxon>
        <taxon>Nematoda</taxon>
        <taxon>Chromadorea</taxon>
        <taxon>Rhabditida</taxon>
        <taxon>Spirurina</taxon>
        <taxon>Spiruromorpha</taxon>
        <taxon>Filarioidea</taxon>
        <taxon>Onchocercidae</taxon>
        <taxon>Litomosoides</taxon>
    </lineage>
</organism>
<protein>
    <recommendedName>
        <fullName evidence="1">PH-15 domain-containing protein</fullName>
    </recommendedName>
</protein>
<reference evidence="2 3" key="1">
    <citation type="submission" date="2018-08" db="EMBL/GenBank/DDBJ databases">
        <authorList>
            <person name="Laetsch R D."/>
            <person name="Stevens L."/>
            <person name="Kumar S."/>
            <person name="Blaxter L. M."/>
        </authorList>
    </citation>
    <scope>NUCLEOTIDE SEQUENCE [LARGE SCALE GENOMIC DNA]</scope>
</reference>
<dbReference type="AlphaFoldDB" id="A0A3P6SQV6"/>
<dbReference type="OrthoDB" id="5875557at2759"/>
<evidence type="ECO:0000313" key="3">
    <source>
        <dbReference type="Proteomes" id="UP000277928"/>
    </source>
</evidence>
<dbReference type="OMA" id="IEWPIER"/>
<dbReference type="EMBL" id="UYRX01000028">
    <property type="protein sequence ID" value="VDK69975.1"/>
    <property type="molecule type" value="Genomic_DNA"/>
</dbReference>
<dbReference type="Pfam" id="PF17339">
    <property type="entry name" value="PH_15"/>
    <property type="match status" value="1"/>
</dbReference>